<keyword evidence="5" id="KW-0503">Monooxygenase</keyword>
<keyword evidence="1" id="KW-0285">Flavoprotein</keyword>
<evidence type="ECO:0000259" key="4">
    <source>
        <dbReference type="Pfam" id="PF08028"/>
    </source>
</evidence>
<dbReference type="PANTHER" id="PTHR43884:SF12">
    <property type="entry name" value="ISOVALERYL-COA DEHYDROGENASE, MITOCHONDRIAL-RELATED"/>
    <property type="match status" value="1"/>
</dbReference>
<dbReference type="InterPro" id="IPR046373">
    <property type="entry name" value="Acyl-CoA_Oxase/DH_mid-dom_sf"/>
</dbReference>
<gene>
    <name evidence="5" type="ORF">GNZ18_39800</name>
</gene>
<dbReference type="GO" id="GO:0008470">
    <property type="term" value="F:3-methylbutanoyl-CoA dehydrogenase activity"/>
    <property type="evidence" value="ECO:0007669"/>
    <property type="project" value="TreeGrafter"/>
</dbReference>
<dbReference type="FunFam" id="1.10.540.10:FF:000025">
    <property type="entry name" value="Related to Dibenzothiophene desulfurization enzyme C"/>
    <property type="match status" value="1"/>
</dbReference>
<dbReference type="PIRSF" id="PIRSF016578">
    <property type="entry name" value="HsaA"/>
    <property type="match status" value="1"/>
</dbReference>
<dbReference type="FunFam" id="2.40.110.10:FF:000020">
    <property type="entry name" value="Putative acyl-CoA dehydrogenase YdbM"/>
    <property type="match status" value="1"/>
</dbReference>
<dbReference type="Gene3D" id="1.20.140.10">
    <property type="entry name" value="Butyryl-CoA Dehydrogenase, subunit A, domain 3"/>
    <property type="match status" value="1"/>
</dbReference>
<dbReference type="GO" id="GO:0004497">
    <property type="term" value="F:monooxygenase activity"/>
    <property type="evidence" value="ECO:0007669"/>
    <property type="project" value="UniProtKB-KW"/>
</dbReference>
<dbReference type="InterPro" id="IPR036250">
    <property type="entry name" value="AcylCo_DH-like_C"/>
</dbReference>
<comment type="caution">
    <text evidence="5">The sequence shown here is derived from an EMBL/GenBank/DDBJ whole genome shotgun (WGS) entry which is preliminary data.</text>
</comment>
<dbReference type="InterPro" id="IPR013107">
    <property type="entry name" value="Acyl-CoA_DH_C"/>
</dbReference>
<dbReference type="InterPro" id="IPR013786">
    <property type="entry name" value="AcylCoA_DH/ox_N"/>
</dbReference>
<dbReference type="GO" id="GO:0050660">
    <property type="term" value="F:flavin adenine dinucleotide binding"/>
    <property type="evidence" value="ECO:0007669"/>
    <property type="project" value="InterPro"/>
</dbReference>
<dbReference type="PANTHER" id="PTHR43884">
    <property type="entry name" value="ACYL-COA DEHYDROGENASE"/>
    <property type="match status" value="1"/>
</dbReference>
<dbReference type="RefSeq" id="WP_156222612.1">
    <property type="nucleotide sequence ID" value="NZ_WOFH01000023.1"/>
</dbReference>
<dbReference type="Gene3D" id="1.10.540.10">
    <property type="entry name" value="Acyl-CoA dehydrogenase/oxidase, N-terminal domain"/>
    <property type="match status" value="1"/>
</dbReference>
<evidence type="ECO:0000256" key="1">
    <source>
        <dbReference type="ARBA" id="ARBA00022630"/>
    </source>
</evidence>
<dbReference type="SUPFAM" id="SSF47203">
    <property type="entry name" value="Acyl-CoA dehydrogenase C-terminal domain-like"/>
    <property type="match status" value="1"/>
</dbReference>
<keyword evidence="6" id="KW-1185">Reference proteome</keyword>
<dbReference type="InterPro" id="IPR037069">
    <property type="entry name" value="AcylCoA_DH/ox_N_sf"/>
</dbReference>
<evidence type="ECO:0000259" key="3">
    <source>
        <dbReference type="Pfam" id="PF02771"/>
    </source>
</evidence>
<reference evidence="5 6" key="1">
    <citation type="submission" date="2019-11" db="EMBL/GenBank/DDBJ databases">
        <authorList>
            <person name="Cao P."/>
        </authorList>
    </citation>
    <scope>NUCLEOTIDE SEQUENCE [LARGE SCALE GENOMIC DNA]</scope>
    <source>
        <strain evidence="5 6">NEAU-AAG5</strain>
    </source>
</reference>
<accession>A0A7K1LEF4</accession>
<dbReference type="SUPFAM" id="SSF56645">
    <property type="entry name" value="Acyl-CoA dehydrogenase NM domain-like"/>
    <property type="match status" value="1"/>
</dbReference>
<dbReference type="GO" id="GO:0006552">
    <property type="term" value="P:L-leucine catabolic process"/>
    <property type="evidence" value="ECO:0007669"/>
    <property type="project" value="TreeGrafter"/>
</dbReference>
<dbReference type="Pfam" id="PF02771">
    <property type="entry name" value="Acyl-CoA_dh_N"/>
    <property type="match status" value="1"/>
</dbReference>
<feature type="domain" description="Acyl-CoA dehydrogenase C-terminal" evidence="4">
    <location>
        <begin position="252"/>
        <end position="382"/>
    </location>
</feature>
<dbReference type="Proteomes" id="UP000432015">
    <property type="component" value="Unassembled WGS sequence"/>
</dbReference>
<protein>
    <submittedName>
        <fullName evidence="5">Monooxygenase</fullName>
    </submittedName>
</protein>
<dbReference type="Gene3D" id="2.40.110.10">
    <property type="entry name" value="Butyryl-CoA Dehydrogenase, subunit A, domain 2"/>
    <property type="match status" value="1"/>
</dbReference>
<organism evidence="5 6">
    <name type="scientific">Actinomadura litoris</name>
    <dbReference type="NCBI Taxonomy" id="2678616"/>
    <lineage>
        <taxon>Bacteria</taxon>
        <taxon>Bacillati</taxon>
        <taxon>Actinomycetota</taxon>
        <taxon>Actinomycetes</taxon>
        <taxon>Streptosporangiales</taxon>
        <taxon>Thermomonosporaceae</taxon>
        <taxon>Actinomadura</taxon>
    </lineage>
</organism>
<dbReference type="InterPro" id="IPR009100">
    <property type="entry name" value="AcylCoA_DH/oxidase_NM_dom_sf"/>
</dbReference>
<feature type="domain" description="Acyl-CoA dehydrogenase/oxidase N-terminal" evidence="3">
    <location>
        <begin position="20"/>
        <end position="116"/>
    </location>
</feature>
<dbReference type="AlphaFoldDB" id="A0A7K1LEF4"/>
<evidence type="ECO:0000313" key="6">
    <source>
        <dbReference type="Proteomes" id="UP000432015"/>
    </source>
</evidence>
<evidence type="ECO:0000313" key="5">
    <source>
        <dbReference type="EMBL" id="MUN42693.1"/>
    </source>
</evidence>
<sequence>MTTMRQTAATEFAGRPGTAREWLDRARRVARLLAADAAERDRHPRPPHAEVRLLKDAGLVTLLGPKAHGGGGERWTTALRVCREVSRADGSIGQLLGYHYLWAWAVRFFGTEAQIAEQEAAYTRGGLFYGGAINPRDAHVVAVDEGDALRLDGRKSFASGGAVSDLTCLLAGLADGRPVFAAVASDAPGLRYNHDWDNMGQRLTESGSLSLSGVRVPWDAALGYTGKSARPLPYGSLSLLTLQLIMTNLYQGIAEGAMEAAAEYTRTTTRPWPYGGDVKESATEEWYILEAYGDFRSKLWATEALIDRVGEELSELLHAPRGAVTPQQRGEAAVRIAAAKQRIIKEGLEVCTRIFDVMGARSTASRHGFDRFWRNLRTHSLHDPVAYKQREVGRYALLGEPPEPTFYS</sequence>
<dbReference type="Pfam" id="PF08028">
    <property type="entry name" value="Acyl-CoA_dh_2"/>
    <property type="match status" value="1"/>
</dbReference>
<keyword evidence="2" id="KW-0560">Oxidoreductase</keyword>
<dbReference type="EMBL" id="WOFH01000023">
    <property type="protein sequence ID" value="MUN42693.1"/>
    <property type="molecule type" value="Genomic_DNA"/>
</dbReference>
<evidence type="ECO:0000256" key="2">
    <source>
        <dbReference type="ARBA" id="ARBA00023002"/>
    </source>
</evidence>
<proteinExistence type="predicted"/>
<name>A0A7K1LEF4_9ACTN</name>